<accession>A0ABV4HMS9</accession>
<comment type="caution">
    <text evidence="1">The sequence shown here is derived from an EMBL/GenBank/DDBJ whole genome shotgun (WGS) entry which is preliminary data.</text>
</comment>
<dbReference type="RefSeq" id="WP_370564028.1">
    <property type="nucleotide sequence ID" value="NZ_JBFWIB010000006.1"/>
</dbReference>
<dbReference type="Proteomes" id="UP001566331">
    <property type="component" value="Unassembled WGS sequence"/>
</dbReference>
<evidence type="ECO:0000313" key="2">
    <source>
        <dbReference type="Proteomes" id="UP001566331"/>
    </source>
</evidence>
<name>A0ABV4HMS9_9GAMM</name>
<dbReference type="SUPFAM" id="SSF54593">
    <property type="entry name" value="Glyoxalase/Bleomycin resistance protein/Dihydroxybiphenyl dioxygenase"/>
    <property type="match status" value="1"/>
</dbReference>
<dbReference type="InterPro" id="IPR029068">
    <property type="entry name" value="Glyas_Bleomycin-R_OHBP_Dase"/>
</dbReference>
<organism evidence="1 2">
    <name type="scientific">Luteimonas salinilitoris</name>
    <dbReference type="NCBI Taxonomy" id="3237697"/>
    <lineage>
        <taxon>Bacteria</taxon>
        <taxon>Pseudomonadati</taxon>
        <taxon>Pseudomonadota</taxon>
        <taxon>Gammaproteobacteria</taxon>
        <taxon>Lysobacterales</taxon>
        <taxon>Lysobacteraceae</taxon>
        <taxon>Luteimonas</taxon>
    </lineage>
</organism>
<dbReference type="Gene3D" id="3.10.180.10">
    <property type="entry name" value="2,3-Dihydroxybiphenyl 1,2-Dioxygenase, domain 1"/>
    <property type="match status" value="1"/>
</dbReference>
<keyword evidence="2" id="KW-1185">Reference proteome</keyword>
<dbReference type="PANTHER" id="PTHR35006:SF4">
    <property type="entry name" value="BLR7706 PROTEIN"/>
    <property type="match status" value="1"/>
</dbReference>
<reference evidence="1 2" key="1">
    <citation type="submission" date="2024-07" db="EMBL/GenBank/DDBJ databases">
        <title>Luteimonas salilacus sp. nov., isolated from the shore soil of Salt Lake in Tibet of China.</title>
        <authorList>
            <person name="Zhang X."/>
            <person name="Li A."/>
        </authorList>
    </citation>
    <scope>NUCLEOTIDE SEQUENCE [LARGE SCALE GENOMIC DNA]</scope>
    <source>
        <strain evidence="1 2">B3-2-R+30</strain>
    </source>
</reference>
<protein>
    <submittedName>
        <fullName evidence="1">VOC family protein</fullName>
    </submittedName>
</protein>
<evidence type="ECO:0000313" key="1">
    <source>
        <dbReference type="EMBL" id="MEZ0474040.1"/>
    </source>
</evidence>
<sequence length="98" mass="10321">MIHHVSLGTNDVARAGAFLFSLVTPADGTSANRGNGVHIAFATGSRTQVDTFHRVALDSGAVSDGVPGLRPEYNPNYYGAFVLDPDGNKIEAVTYSAR</sequence>
<dbReference type="PANTHER" id="PTHR35006">
    <property type="entry name" value="GLYOXALASE FAMILY PROTEIN (AFU_ORTHOLOGUE AFUA_5G14830)"/>
    <property type="match status" value="1"/>
</dbReference>
<dbReference type="EMBL" id="JBFWIC010000005">
    <property type="protein sequence ID" value="MEZ0474040.1"/>
    <property type="molecule type" value="Genomic_DNA"/>
</dbReference>
<gene>
    <name evidence="1" type="ORF">AB6713_05335</name>
</gene>
<proteinExistence type="predicted"/>
<dbReference type="CDD" id="cd07262">
    <property type="entry name" value="VOC_like"/>
    <property type="match status" value="1"/>
</dbReference>